<dbReference type="EMBL" id="GBRH01214804">
    <property type="protein sequence ID" value="JAD83091.1"/>
    <property type="molecule type" value="Transcribed_RNA"/>
</dbReference>
<dbReference type="Gene3D" id="3.30.420.10">
    <property type="entry name" value="Ribonuclease H-like superfamily/Ribonuclease H"/>
    <property type="match status" value="1"/>
</dbReference>
<sequence>MSSTYHPKIDGQTERLNQCLEMYLRRFVSAYPSKWAQCLSQVEFWYNTSYHSTLNKTPFEMLYGHTSRQLGFIR</sequence>
<accession>A0A0A9D5P0</accession>
<dbReference type="InterPro" id="IPR012337">
    <property type="entry name" value="RNaseH-like_sf"/>
</dbReference>
<organism evidence="2">
    <name type="scientific">Arundo donax</name>
    <name type="common">Giant reed</name>
    <name type="synonym">Donax arundinaceus</name>
    <dbReference type="NCBI Taxonomy" id="35708"/>
    <lineage>
        <taxon>Eukaryota</taxon>
        <taxon>Viridiplantae</taxon>
        <taxon>Streptophyta</taxon>
        <taxon>Embryophyta</taxon>
        <taxon>Tracheophyta</taxon>
        <taxon>Spermatophyta</taxon>
        <taxon>Magnoliopsida</taxon>
        <taxon>Liliopsida</taxon>
        <taxon>Poales</taxon>
        <taxon>Poaceae</taxon>
        <taxon>PACMAD clade</taxon>
        <taxon>Arundinoideae</taxon>
        <taxon>Arundineae</taxon>
        <taxon>Arundo</taxon>
    </lineage>
</organism>
<name>A0A0A9D5P0_ARUDO</name>
<evidence type="ECO:0000313" key="2">
    <source>
        <dbReference type="EMBL" id="JAD83091.1"/>
    </source>
</evidence>
<dbReference type="PANTHER" id="PTHR47266">
    <property type="entry name" value="ENDONUCLEASE-RELATED"/>
    <property type="match status" value="1"/>
</dbReference>
<feature type="domain" description="Integrase catalytic" evidence="1">
    <location>
        <begin position="1"/>
        <end position="66"/>
    </location>
</feature>
<dbReference type="InterPro" id="IPR001584">
    <property type="entry name" value="Integrase_cat-core"/>
</dbReference>
<dbReference type="PROSITE" id="PS50994">
    <property type="entry name" value="INTEGRASE"/>
    <property type="match status" value="1"/>
</dbReference>
<dbReference type="SUPFAM" id="SSF53098">
    <property type="entry name" value="Ribonuclease H-like"/>
    <property type="match status" value="1"/>
</dbReference>
<dbReference type="GO" id="GO:0003676">
    <property type="term" value="F:nucleic acid binding"/>
    <property type="evidence" value="ECO:0007669"/>
    <property type="project" value="InterPro"/>
</dbReference>
<protein>
    <recommendedName>
        <fullName evidence="1">Integrase catalytic domain-containing protein</fullName>
    </recommendedName>
</protein>
<proteinExistence type="predicted"/>
<reference evidence="2" key="2">
    <citation type="journal article" date="2015" name="Data Brief">
        <title>Shoot transcriptome of the giant reed, Arundo donax.</title>
        <authorList>
            <person name="Barrero R.A."/>
            <person name="Guerrero F.D."/>
            <person name="Moolhuijzen P."/>
            <person name="Goolsby J.A."/>
            <person name="Tidwell J."/>
            <person name="Bellgard S.E."/>
            <person name="Bellgard M.I."/>
        </authorList>
    </citation>
    <scope>NUCLEOTIDE SEQUENCE</scope>
    <source>
        <tissue evidence="2">Shoot tissue taken approximately 20 cm above the soil surface</tissue>
    </source>
</reference>
<evidence type="ECO:0000259" key="1">
    <source>
        <dbReference type="PROSITE" id="PS50994"/>
    </source>
</evidence>
<reference evidence="2" key="1">
    <citation type="submission" date="2014-09" db="EMBL/GenBank/DDBJ databases">
        <authorList>
            <person name="Magalhaes I.L.F."/>
            <person name="Oliveira U."/>
            <person name="Santos F.R."/>
            <person name="Vidigal T.H.D.A."/>
            <person name="Brescovit A.D."/>
            <person name="Santos A.J."/>
        </authorList>
    </citation>
    <scope>NUCLEOTIDE SEQUENCE</scope>
    <source>
        <tissue evidence="2">Shoot tissue taken approximately 20 cm above the soil surface</tissue>
    </source>
</reference>
<dbReference type="GO" id="GO:0015074">
    <property type="term" value="P:DNA integration"/>
    <property type="evidence" value="ECO:0007669"/>
    <property type="project" value="InterPro"/>
</dbReference>
<dbReference type="InterPro" id="IPR036397">
    <property type="entry name" value="RNaseH_sf"/>
</dbReference>
<dbReference type="InterPro" id="IPR052160">
    <property type="entry name" value="Gypsy_RT_Integrase-like"/>
</dbReference>
<dbReference type="AlphaFoldDB" id="A0A0A9D5P0"/>